<evidence type="ECO:0000259" key="1">
    <source>
        <dbReference type="Pfam" id="PF12697"/>
    </source>
</evidence>
<comment type="caution">
    <text evidence="2">The sequence shown here is derived from an EMBL/GenBank/DDBJ whole genome shotgun (WGS) entry which is preliminary data.</text>
</comment>
<reference evidence="2" key="2">
    <citation type="journal article" date="2023" name="IMA Fungus">
        <title>Comparative genomic study of the Penicillium genus elucidates a diverse pangenome and 15 lateral gene transfer events.</title>
        <authorList>
            <person name="Petersen C."/>
            <person name="Sorensen T."/>
            <person name="Nielsen M.R."/>
            <person name="Sondergaard T.E."/>
            <person name="Sorensen J.L."/>
            <person name="Fitzpatrick D.A."/>
            <person name="Frisvad J.C."/>
            <person name="Nielsen K.L."/>
        </authorList>
    </citation>
    <scope>NUCLEOTIDE SEQUENCE</scope>
    <source>
        <strain evidence="2">IBT 35673</strain>
    </source>
</reference>
<feature type="domain" description="AB hydrolase-1" evidence="1">
    <location>
        <begin position="59"/>
        <end position="186"/>
    </location>
</feature>
<gene>
    <name evidence="2" type="ORF">N7452_001956</name>
</gene>
<proteinExistence type="predicted"/>
<organism evidence="2 3">
    <name type="scientific">Penicillium brevicompactum</name>
    <dbReference type="NCBI Taxonomy" id="5074"/>
    <lineage>
        <taxon>Eukaryota</taxon>
        <taxon>Fungi</taxon>
        <taxon>Dikarya</taxon>
        <taxon>Ascomycota</taxon>
        <taxon>Pezizomycotina</taxon>
        <taxon>Eurotiomycetes</taxon>
        <taxon>Eurotiomycetidae</taxon>
        <taxon>Eurotiales</taxon>
        <taxon>Aspergillaceae</taxon>
        <taxon>Penicillium</taxon>
    </lineage>
</organism>
<dbReference type="Proteomes" id="UP001147695">
    <property type="component" value="Unassembled WGS sequence"/>
</dbReference>
<dbReference type="GO" id="GO:0072330">
    <property type="term" value="P:monocarboxylic acid biosynthetic process"/>
    <property type="evidence" value="ECO:0007669"/>
    <property type="project" value="UniProtKB-ARBA"/>
</dbReference>
<dbReference type="InterPro" id="IPR000073">
    <property type="entry name" value="AB_hydrolase_1"/>
</dbReference>
<dbReference type="GO" id="GO:0017000">
    <property type="term" value="P:antibiotic biosynthetic process"/>
    <property type="evidence" value="ECO:0007669"/>
    <property type="project" value="UniProtKB-ARBA"/>
</dbReference>
<dbReference type="EMBL" id="JAPZBQ010000001">
    <property type="protein sequence ID" value="KAJ5352982.1"/>
    <property type="molecule type" value="Genomic_DNA"/>
</dbReference>
<evidence type="ECO:0000313" key="2">
    <source>
        <dbReference type="EMBL" id="KAJ5352982.1"/>
    </source>
</evidence>
<protein>
    <recommendedName>
        <fullName evidence="1">AB hydrolase-1 domain-containing protein</fullName>
    </recommendedName>
</protein>
<name>A0A9W9R3C6_PENBR</name>
<dbReference type="AlphaFoldDB" id="A0A9W9R3C6"/>
<dbReference type="SUPFAM" id="SSF53474">
    <property type="entry name" value="alpha/beta-Hydrolases"/>
    <property type="match status" value="1"/>
</dbReference>
<sequence length="372" mass="41282">MAFDPNSPRSFALSYISNSRFHRCFTIESSVIDGPLKVSYAEYGKQPLESESVPTPTLLLMPGMFSSRYLGVCLHAIAEKLGVRILVVDRPGMGNTTDVPLAKRVSVWIEIVPRILAHLGIQHVALASHSAGTFYLLNTLYSCREILDPQNPTVTLLAPFVDPAHSGMKSLKAAQYIPTPAFKLWNHIPRLFLAQDGSATATSGEMVAKFSAIFSSGAEGEKDKNRRYIEEHYGLSVDQQNEIDSAMMQFMFKENTVGANSEAMQCLRKQSGSWGKCEDYEAYVRELVERERARERVGKPLKVKAYFAEEDSMIGKKGPPYFDKCWHQAGTGGPEDVLVFESTTVSGTDHDSLVQSGTVWEEILRGLKNEGE</sequence>
<accession>A0A9W9R3C6</accession>
<dbReference type="Pfam" id="PF12697">
    <property type="entry name" value="Abhydrolase_6"/>
    <property type="match status" value="1"/>
</dbReference>
<dbReference type="InterPro" id="IPR029058">
    <property type="entry name" value="AB_hydrolase_fold"/>
</dbReference>
<evidence type="ECO:0000313" key="3">
    <source>
        <dbReference type="Proteomes" id="UP001147695"/>
    </source>
</evidence>
<reference evidence="2" key="1">
    <citation type="submission" date="2022-12" db="EMBL/GenBank/DDBJ databases">
        <authorList>
            <person name="Petersen C."/>
        </authorList>
    </citation>
    <scope>NUCLEOTIDE SEQUENCE</scope>
    <source>
        <strain evidence="2">IBT 35673</strain>
    </source>
</reference>
<dbReference type="Gene3D" id="3.40.50.1820">
    <property type="entry name" value="alpha/beta hydrolase"/>
    <property type="match status" value="1"/>
</dbReference>